<protein>
    <submittedName>
        <fullName evidence="6">Uu.00g114420.m01.CDS01</fullName>
    </submittedName>
</protein>
<gene>
    <name evidence="6" type="ORF">KHLLAP_LOCUS4516</name>
</gene>
<dbReference type="EMBL" id="CAUWAG010000006">
    <property type="protein sequence ID" value="CAJ2504048.1"/>
    <property type="molecule type" value="Genomic_DNA"/>
</dbReference>
<proteinExistence type="predicted"/>
<evidence type="ECO:0000256" key="2">
    <source>
        <dbReference type="ARBA" id="ARBA00022692"/>
    </source>
</evidence>
<feature type="transmembrane region" description="Helical" evidence="5">
    <location>
        <begin position="172"/>
        <end position="196"/>
    </location>
</feature>
<feature type="transmembrane region" description="Helical" evidence="5">
    <location>
        <begin position="223"/>
        <end position="245"/>
    </location>
</feature>
<evidence type="ECO:0000256" key="3">
    <source>
        <dbReference type="ARBA" id="ARBA00022989"/>
    </source>
</evidence>
<dbReference type="GO" id="GO:0005886">
    <property type="term" value="C:plasma membrane"/>
    <property type="evidence" value="ECO:0007669"/>
    <property type="project" value="TreeGrafter"/>
</dbReference>
<feature type="transmembrane region" description="Helical" evidence="5">
    <location>
        <begin position="136"/>
        <end position="160"/>
    </location>
</feature>
<keyword evidence="4 5" id="KW-0472">Membrane</keyword>
<dbReference type="GO" id="GO:0000324">
    <property type="term" value="C:fungal-type vacuole"/>
    <property type="evidence" value="ECO:0007669"/>
    <property type="project" value="TreeGrafter"/>
</dbReference>
<keyword evidence="3 5" id="KW-1133">Transmembrane helix</keyword>
<comment type="subcellular location">
    <subcellularLocation>
        <location evidence="1">Membrane</location>
        <topology evidence="1">Multi-pass membrane protein</topology>
    </subcellularLocation>
</comment>
<evidence type="ECO:0000256" key="5">
    <source>
        <dbReference type="SAM" id="Phobius"/>
    </source>
</evidence>
<dbReference type="PANTHER" id="PTHR31465">
    <property type="entry name" value="PROTEIN RTA1-RELATED"/>
    <property type="match status" value="1"/>
</dbReference>
<dbReference type="Proteomes" id="UP001295740">
    <property type="component" value="Unassembled WGS sequence"/>
</dbReference>
<organism evidence="6 7">
    <name type="scientific">Anthostomella pinea</name>
    <dbReference type="NCBI Taxonomy" id="933095"/>
    <lineage>
        <taxon>Eukaryota</taxon>
        <taxon>Fungi</taxon>
        <taxon>Dikarya</taxon>
        <taxon>Ascomycota</taxon>
        <taxon>Pezizomycotina</taxon>
        <taxon>Sordariomycetes</taxon>
        <taxon>Xylariomycetidae</taxon>
        <taxon>Xylariales</taxon>
        <taxon>Xylariaceae</taxon>
        <taxon>Anthostomella</taxon>
    </lineage>
</organism>
<dbReference type="AlphaFoldDB" id="A0AAI8YE82"/>
<evidence type="ECO:0000313" key="7">
    <source>
        <dbReference type="Proteomes" id="UP001295740"/>
    </source>
</evidence>
<feature type="transmembrane region" description="Helical" evidence="5">
    <location>
        <begin position="265"/>
        <end position="283"/>
    </location>
</feature>
<feature type="transmembrane region" description="Helical" evidence="5">
    <location>
        <begin position="93"/>
        <end position="115"/>
    </location>
</feature>
<feature type="transmembrane region" description="Helical" evidence="5">
    <location>
        <begin position="30"/>
        <end position="49"/>
    </location>
</feature>
<evidence type="ECO:0000313" key="6">
    <source>
        <dbReference type="EMBL" id="CAJ2504048.1"/>
    </source>
</evidence>
<name>A0AAI8YE82_9PEZI</name>
<dbReference type="Pfam" id="PF04479">
    <property type="entry name" value="RTA1"/>
    <property type="match status" value="1"/>
</dbReference>
<keyword evidence="7" id="KW-1185">Reference proteome</keyword>
<dbReference type="PANTHER" id="PTHR31465:SF7">
    <property type="entry name" value="SPHINGOID LONG-CHAIN BASE TRANSPORTER RSB1"/>
    <property type="match status" value="1"/>
</dbReference>
<evidence type="ECO:0000256" key="1">
    <source>
        <dbReference type="ARBA" id="ARBA00004141"/>
    </source>
</evidence>
<dbReference type="InterPro" id="IPR007568">
    <property type="entry name" value="RTA1"/>
</dbReference>
<reference evidence="6" key="1">
    <citation type="submission" date="2023-10" db="EMBL/GenBank/DDBJ databases">
        <authorList>
            <person name="Hackl T."/>
        </authorList>
    </citation>
    <scope>NUCLEOTIDE SEQUENCE</scope>
</reference>
<feature type="transmembrane region" description="Helical" evidence="5">
    <location>
        <begin position="61"/>
        <end position="81"/>
    </location>
</feature>
<comment type="caution">
    <text evidence="6">The sequence shown here is derived from an EMBL/GenBank/DDBJ whole genome shotgun (WGS) entry which is preliminary data.</text>
</comment>
<accession>A0AAI8YE82</accession>
<sequence length="361" mass="39492">MSYANGTSIRFKDCTPEICPYEHSYYDYRIWLVPNVIFAAIFGVSLVAYISTYIRTRRSGVFTIAIVLGLVVEIDGYVGRILSWNNQWSSTAFIMQVTSLTFAPAFLAAGIYVCLRKIVSAVGPENSRIRPELYTRIFIPCDIICLFTQSIGGTFSAIAASKHKDTNVADKVIIVGLALQVVTLFAFIAVATDFGIRTMLRRQHLGSAALDQNPAMVAVRGSWLFKGFIAALTVSTIAIFIRCVFRLVELSGGYHGPITARQDLFVAFEGVMLSVAVLVLNVFHPSLCFGPALDADLHLARKASINSDKNVLMGTSLGPDFYDAPPKLSSSTSFDEGTRVGQNPYARYGGYRGADRMGRAV</sequence>
<keyword evidence="2 5" id="KW-0812">Transmembrane</keyword>
<evidence type="ECO:0000256" key="4">
    <source>
        <dbReference type="ARBA" id="ARBA00023136"/>
    </source>
</evidence>